<feature type="transmembrane region" description="Helical" evidence="5">
    <location>
        <begin position="131"/>
        <end position="159"/>
    </location>
</feature>
<name>A0A7J3X8A9_THEPE</name>
<evidence type="ECO:0000313" key="7">
    <source>
        <dbReference type="EMBL" id="HHP05428.1"/>
    </source>
</evidence>
<evidence type="ECO:0000256" key="3">
    <source>
        <dbReference type="ARBA" id="ARBA00022989"/>
    </source>
</evidence>
<sequence length="295" mass="32150">MSPRLRMFSSRSRVRGLVRRARLAALCVLRGVIGKELKLTFRYIGSLVTIAAMPFMVSGLFIGIGYAVAGPAALENFEANTGASSPLLYMTLGGVLMIASMIVIENTSTIIREEQLMGTFELHYLTPNSTVVLWLLHALAYSILMILLFTLDIVVVIAWQGGLLTPNEWGVAAAVILLAMLPLAGIGLVIAALTVRLKEVWAAANLVNSFIAALSGFYYPLEIFPRVVQLAAEVLPTTHAAAVLKSVVARVPVELPLWQRVVIMSCLALAYLAAGKLFYSRWEDAARRRGELSKY</sequence>
<feature type="transmembrane region" description="Helical" evidence="5">
    <location>
        <begin position="44"/>
        <end position="66"/>
    </location>
</feature>
<keyword evidence="3 5" id="KW-1133">Transmembrane helix</keyword>
<dbReference type="PANTHER" id="PTHR43229:SF6">
    <property type="entry name" value="ABC-TYPE MULTIDRUG TRANSPORT SYSTEM, PERMEASE COMPONENT"/>
    <property type="match status" value="1"/>
</dbReference>
<dbReference type="GO" id="GO:0140359">
    <property type="term" value="F:ABC-type transporter activity"/>
    <property type="evidence" value="ECO:0007669"/>
    <property type="project" value="InterPro"/>
</dbReference>
<feature type="transmembrane region" description="Helical" evidence="5">
    <location>
        <begin position="87"/>
        <end position="111"/>
    </location>
</feature>
<dbReference type="GO" id="GO:0016020">
    <property type="term" value="C:membrane"/>
    <property type="evidence" value="ECO:0007669"/>
    <property type="project" value="UniProtKB-SubCell"/>
</dbReference>
<evidence type="ECO:0000256" key="5">
    <source>
        <dbReference type="SAM" id="Phobius"/>
    </source>
</evidence>
<reference evidence="7" key="1">
    <citation type="journal article" date="2020" name="mSystems">
        <title>Genome- and Community-Level Interaction Insights into Carbon Utilization and Element Cycling Functions of Hydrothermarchaeota in Hydrothermal Sediment.</title>
        <authorList>
            <person name="Zhou Z."/>
            <person name="Liu Y."/>
            <person name="Xu W."/>
            <person name="Pan J."/>
            <person name="Luo Z.H."/>
            <person name="Li M."/>
        </authorList>
    </citation>
    <scope>NUCLEOTIDE SEQUENCE [LARGE SCALE GENOMIC DNA]</scope>
    <source>
        <strain evidence="7">SpSt-1125</strain>
    </source>
</reference>
<dbReference type="PANTHER" id="PTHR43229">
    <property type="entry name" value="NODULATION PROTEIN J"/>
    <property type="match status" value="1"/>
</dbReference>
<feature type="transmembrane region" description="Helical" evidence="5">
    <location>
        <begin position="257"/>
        <end position="279"/>
    </location>
</feature>
<dbReference type="InterPro" id="IPR051784">
    <property type="entry name" value="Nod_factor_ABC_transporter"/>
</dbReference>
<evidence type="ECO:0000256" key="1">
    <source>
        <dbReference type="ARBA" id="ARBA00004141"/>
    </source>
</evidence>
<accession>A0A7J3X8A9</accession>
<dbReference type="EMBL" id="DRZM01000198">
    <property type="protein sequence ID" value="HHP05428.1"/>
    <property type="molecule type" value="Genomic_DNA"/>
</dbReference>
<comment type="caution">
    <text evidence="7">The sequence shown here is derived from an EMBL/GenBank/DDBJ whole genome shotgun (WGS) entry which is preliminary data.</text>
</comment>
<dbReference type="AlphaFoldDB" id="A0A7J3X8A9"/>
<dbReference type="InterPro" id="IPR013525">
    <property type="entry name" value="ABC2_TM"/>
</dbReference>
<keyword evidence="4 5" id="KW-0472">Membrane</keyword>
<proteinExistence type="predicted"/>
<comment type="subcellular location">
    <subcellularLocation>
        <location evidence="1">Membrane</location>
        <topology evidence="1">Multi-pass membrane protein</topology>
    </subcellularLocation>
</comment>
<organism evidence="7">
    <name type="scientific">Thermofilum pendens</name>
    <dbReference type="NCBI Taxonomy" id="2269"/>
    <lineage>
        <taxon>Archaea</taxon>
        <taxon>Thermoproteota</taxon>
        <taxon>Thermoprotei</taxon>
        <taxon>Thermofilales</taxon>
        <taxon>Thermofilaceae</taxon>
        <taxon>Thermofilum</taxon>
    </lineage>
</organism>
<keyword evidence="2 5" id="KW-0812">Transmembrane</keyword>
<protein>
    <submittedName>
        <fullName evidence="7">ABC transporter permease</fullName>
    </submittedName>
</protein>
<evidence type="ECO:0000256" key="2">
    <source>
        <dbReference type="ARBA" id="ARBA00022692"/>
    </source>
</evidence>
<dbReference type="Pfam" id="PF01061">
    <property type="entry name" value="ABC2_membrane"/>
    <property type="match status" value="1"/>
</dbReference>
<evidence type="ECO:0000259" key="6">
    <source>
        <dbReference type="Pfam" id="PF01061"/>
    </source>
</evidence>
<gene>
    <name evidence="7" type="ORF">ENM88_06775</name>
</gene>
<feature type="transmembrane region" description="Helical" evidence="5">
    <location>
        <begin position="171"/>
        <end position="194"/>
    </location>
</feature>
<evidence type="ECO:0000256" key="4">
    <source>
        <dbReference type="ARBA" id="ARBA00023136"/>
    </source>
</evidence>
<feature type="transmembrane region" description="Helical" evidence="5">
    <location>
        <begin position="200"/>
        <end position="219"/>
    </location>
</feature>
<feature type="domain" description="ABC-2 type transporter transmembrane" evidence="6">
    <location>
        <begin position="36"/>
        <end position="244"/>
    </location>
</feature>